<dbReference type="EMBL" id="CP117812">
    <property type="protein sequence ID" value="WDE99076.1"/>
    <property type="molecule type" value="Genomic_DNA"/>
</dbReference>
<dbReference type="PANTHER" id="PTHR38596:SF1">
    <property type="entry name" value="UPF0114 PROTEIN YQHA"/>
    <property type="match status" value="1"/>
</dbReference>
<reference evidence="8 9" key="1">
    <citation type="submission" date="2023-02" db="EMBL/GenBank/DDBJ databases">
        <title>Genome sequence of Lentisphaera profundi SAORIC-696.</title>
        <authorList>
            <person name="Kim e."/>
            <person name="Cho J.-C."/>
            <person name="Choi A."/>
            <person name="Kang I."/>
        </authorList>
    </citation>
    <scope>NUCLEOTIDE SEQUENCE [LARGE SCALE GENOMIC DNA]</scope>
    <source>
        <strain evidence="8 9">SAORIC-696</strain>
    </source>
</reference>
<accession>A0ABY7VYU3</accession>
<dbReference type="InterPro" id="IPR005134">
    <property type="entry name" value="UPF0114"/>
</dbReference>
<sequence length="168" mass="18838">MLKKVEHAFERFLFASRWLLAPFYIGLVVGLALLLFKFAKEVCHLVTIVGSITKPDLIISVLTLIDISLIANLLVIIIFSAYESFVSKIDVVVDEDKPGWMGKVGFGQLKIKLIGSIVAISSIELLKVFMREGALDPEEVRYKIAMHITFVFSGLMMAIMDWLSSKKD</sequence>
<dbReference type="RefSeq" id="WP_274153938.1">
    <property type="nucleotide sequence ID" value="NZ_CP117812.1"/>
</dbReference>
<comment type="similarity">
    <text evidence="2 7">Belongs to the UPF0114 family.</text>
</comment>
<dbReference type="Pfam" id="PF03350">
    <property type="entry name" value="UPF0114"/>
    <property type="match status" value="1"/>
</dbReference>
<feature type="transmembrane region" description="Helical" evidence="7">
    <location>
        <begin position="12"/>
        <end position="36"/>
    </location>
</feature>
<comment type="subcellular location">
    <subcellularLocation>
        <location evidence="1 7">Cell membrane</location>
        <topology evidence="1 7">Multi-pass membrane protein</topology>
    </subcellularLocation>
</comment>
<evidence type="ECO:0000256" key="3">
    <source>
        <dbReference type="ARBA" id="ARBA00022475"/>
    </source>
</evidence>
<name>A0ABY7VYU3_9BACT</name>
<keyword evidence="3 7" id="KW-1003">Cell membrane</keyword>
<evidence type="ECO:0000256" key="6">
    <source>
        <dbReference type="ARBA" id="ARBA00023136"/>
    </source>
</evidence>
<feature type="transmembrane region" description="Helical" evidence="7">
    <location>
        <begin position="57"/>
        <end position="82"/>
    </location>
</feature>
<evidence type="ECO:0000256" key="5">
    <source>
        <dbReference type="ARBA" id="ARBA00022989"/>
    </source>
</evidence>
<dbReference type="PANTHER" id="PTHR38596">
    <property type="entry name" value="UPF0114 PROTEIN YQHA"/>
    <property type="match status" value="1"/>
</dbReference>
<organism evidence="8 9">
    <name type="scientific">Lentisphaera profundi</name>
    <dbReference type="NCBI Taxonomy" id="1658616"/>
    <lineage>
        <taxon>Bacteria</taxon>
        <taxon>Pseudomonadati</taxon>
        <taxon>Lentisphaerota</taxon>
        <taxon>Lentisphaeria</taxon>
        <taxon>Lentisphaerales</taxon>
        <taxon>Lentisphaeraceae</taxon>
        <taxon>Lentisphaera</taxon>
    </lineage>
</organism>
<keyword evidence="9" id="KW-1185">Reference proteome</keyword>
<evidence type="ECO:0000256" key="4">
    <source>
        <dbReference type="ARBA" id="ARBA00022692"/>
    </source>
</evidence>
<gene>
    <name evidence="8" type="ORF">PQO03_14660</name>
</gene>
<keyword evidence="5 7" id="KW-1133">Transmembrane helix</keyword>
<evidence type="ECO:0000256" key="2">
    <source>
        <dbReference type="ARBA" id="ARBA00005774"/>
    </source>
</evidence>
<evidence type="ECO:0000256" key="7">
    <source>
        <dbReference type="HAMAP-Rule" id="MF_00143"/>
    </source>
</evidence>
<feature type="transmembrane region" description="Helical" evidence="7">
    <location>
        <begin position="142"/>
        <end position="163"/>
    </location>
</feature>
<dbReference type="Proteomes" id="UP001214250">
    <property type="component" value="Chromosome 2"/>
</dbReference>
<evidence type="ECO:0000313" key="8">
    <source>
        <dbReference type="EMBL" id="WDE99076.1"/>
    </source>
</evidence>
<evidence type="ECO:0000256" key="1">
    <source>
        <dbReference type="ARBA" id="ARBA00004651"/>
    </source>
</evidence>
<keyword evidence="4 7" id="KW-0812">Transmembrane</keyword>
<evidence type="ECO:0000313" key="9">
    <source>
        <dbReference type="Proteomes" id="UP001214250"/>
    </source>
</evidence>
<dbReference type="InterPro" id="IPR020761">
    <property type="entry name" value="UPF0114_bac"/>
</dbReference>
<proteinExistence type="inferred from homology"/>
<dbReference type="HAMAP" id="MF_00143">
    <property type="entry name" value="UPF0114"/>
    <property type="match status" value="1"/>
</dbReference>
<dbReference type="NCBIfam" id="TIGR00645">
    <property type="entry name" value="HI0507"/>
    <property type="match status" value="1"/>
</dbReference>
<keyword evidence="6 7" id="KW-0472">Membrane</keyword>
<protein>
    <recommendedName>
        <fullName evidence="7">UPF0114 protein PQO03_14660</fullName>
    </recommendedName>
</protein>